<dbReference type="Gene3D" id="3.60.15.10">
    <property type="entry name" value="Ribonuclease Z/Hydroxyacylglutathione hydrolase-like"/>
    <property type="match status" value="1"/>
</dbReference>
<dbReference type="SUPFAM" id="SSF56281">
    <property type="entry name" value="Metallo-hydrolase/oxidoreductase"/>
    <property type="match status" value="1"/>
</dbReference>
<sequence length="282" mass="31818">MKLGQFEIYPITDGVLHLDGGAMFGVVPKTIWEKHHPVDGKNRIKLELGALLIKAHGRNILVDTGIGNKCSAKFCDIYGIERRPTIEASLQKYGLSPDDIDLVINTHFHFDHAGGNTRKDADGRIYPTFSKASYFIQKGEWEDAIRPNERTKGSYLLENYEVLPKQAALDLLEGDAEILPGISVKRTPGHTAHHQAVFIESEGQKAIFLGDLIPTVTHLPLPYIMGYDLFPLTTLETKRTLLEQAFEEQWLLIFQHDPNVRMGYLKRESGRFLLQEVHDDGC</sequence>
<dbReference type="PANTHER" id="PTHR42978">
    <property type="entry name" value="QUORUM-QUENCHING LACTONASE YTNP-RELATED-RELATED"/>
    <property type="match status" value="1"/>
</dbReference>
<evidence type="ECO:0000256" key="1">
    <source>
        <dbReference type="ARBA" id="ARBA00007749"/>
    </source>
</evidence>
<keyword evidence="3" id="KW-0378">Hydrolase</keyword>
<dbReference type="SMART" id="SM00849">
    <property type="entry name" value="Lactamase_B"/>
    <property type="match status" value="1"/>
</dbReference>
<dbReference type="EMBL" id="UOGF01000105">
    <property type="protein sequence ID" value="VAX33309.1"/>
    <property type="molecule type" value="Genomic_DNA"/>
</dbReference>
<evidence type="ECO:0000259" key="5">
    <source>
        <dbReference type="SMART" id="SM00849"/>
    </source>
</evidence>
<protein>
    <recommendedName>
        <fullName evidence="5">Metallo-beta-lactamase domain-containing protein</fullName>
    </recommendedName>
</protein>
<dbReference type="GO" id="GO:0046872">
    <property type="term" value="F:metal ion binding"/>
    <property type="evidence" value="ECO:0007669"/>
    <property type="project" value="UniProtKB-KW"/>
</dbReference>
<proteinExistence type="inferred from homology"/>
<feature type="domain" description="Metallo-beta-lactamase" evidence="5">
    <location>
        <begin position="47"/>
        <end position="256"/>
    </location>
</feature>
<reference evidence="6" key="1">
    <citation type="submission" date="2018-06" db="EMBL/GenBank/DDBJ databases">
        <authorList>
            <person name="Zhirakovskaya E."/>
        </authorList>
    </citation>
    <scope>NUCLEOTIDE SEQUENCE</scope>
</reference>
<dbReference type="Pfam" id="PF00753">
    <property type="entry name" value="Lactamase_B"/>
    <property type="match status" value="1"/>
</dbReference>
<evidence type="ECO:0000256" key="2">
    <source>
        <dbReference type="ARBA" id="ARBA00022723"/>
    </source>
</evidence>
<comment type="similarity">
    <text evidence="1">Belongs to the metallo-beta-lactamase superfamily.</text>
</comment>
<dbReference type="InterPro" id="IPR036866">
    <property type="entry name" value="RibonucZ/Hydroxyglut_hydro"/>
</dbReference>
<dbReference type="GO" id="GO:0016787">
    <property type="term" value="F:hydrolase activity"/>
    <property type="evidence" value="ECO:0007669"/>
    <property type="project" value="UniProtKB-KW"/>
</dbReference>
<gene>
    <name evidence="6" type="ORF">MNBD_NITROSPIRAE01-2309</name>
</gene>
<organism evidence="6">
    <name type="scientific">hydrothermal vent metagenome</name>
    <dbReference type="NCBI Taxonomy" id="652676"/>
    <lineage>
        <taxon>unclassified sequences</taxon>
        <taxon>metagenomes</taxon>
        <taxon>ecological metagenomes</taxon>
    </lineage>
</organism>
<dbReference type="CDD" id="cd16281">
    <property type="entry name" value="metallo-hydrolase-like_MBL-fold"/>
    <property type="match status" value="1"/>
</dbReference>
<keyword evidence="4" id="KW-0862">Zinc</keyword>
<keyword evidence="2" id="KW-0479">Metal-binding</keyword>
<dbReference type="AlphaFoldDB" id="A0A3B1CTG2"/>
<evidence type="ECO:0000256" key="4">
    <source>
        <dbReference type="ARBA" id="ARBA00022833"/>
    </source>
</evidence>
<dbReference type="PANTHER" id="PTHR42978:SF6">
    <property type="entry name" value="QUORUM-QUENCHING LACTONASE YTNP-RELATED"/>
    <property type="match status" value="1"/>
</dbReference>
<dbReference type="InterPro" id="IPR001279">
    <property type="entry name" value="Metallo-B-lactamas"/>
</dbReference>
<evidence type="ECO:0000313" key="6">
    <source>
        <dbReference type="EMBL" id="VAX33309.1"/>
    </source>
</evidence>
<evidence type="ECO:0000256" key="3">
    <source>
        <dbReference type="ARBA" id="ARBA00022801"/>
    </source>
</evidence>
<dbReference type="InterPro" id="IPR051013">
    <property type="entry name" value="MBL_superfamily_lactonases"/>
</dbReference>
<accession>A0A3B1CTG2</accession>
<name>A0A3B1CTG2_9ZZZZ</name>